<dbReference type="RefSeq" id="WP_092724023.1">
    <property type="nucleotide sequence ID" value="NZ_FNNO01000009.1"/>
</dbReference>
<dbReference type="AlphaFoldDB" id="A0A8X8LBQ6"/>
<keyword evidence="3" id="KW-1185">Reference proteome</keyword>
<dbReference type="SUPFAM" id="SSF47413">
    <property type="entry name" value="lambda repressor-like DNA-binding domains"/>
    <property type="match status" value="1"/>
</dbReference>
<dbReference type="InterPro" id="IPR010982">
    <property type="entry name" value="Lambda_DNA-bd_dom_sf"/>
</dbReference>
<evidence type="ECO:0000313" key="2">
    <source>
        <dbReference type="EMBL" id="SDX09215.1"/>
    </source>
</evidence>
<accession>A0A8X8LBQ6</accession>
<dbReference type="EMBL" id="FNNO01000009">
    <property type="protein sequence ID" value="SDX09215.1"/>
    <property type="molecule type" value="Genomic_DNA"/>
</dbReference>
<comment type="caution">
    <text evidence="2">The sequence shown here is derived from an EMBL/GenBank/DDBJ whole genome shotgun (WGS) entry which is preliminary data.</text>
</comment>
<dbReference type="Gene3D" id="1.10.260.40">
    <property type="entry name" value="lambda repressor-like DNA-binding domains"/>
    <property type="match status" value="1"/>
</dbReference>
<feature type="domain" description="HTH cro/C1-type" evidence="1">
    <location>
        <begin position="26"/>
        <end position="80"/>
    </location>
</feature>
<reference evidence="2 3" key="1">
    <citation type="submission" date="2016-10" db="EMBL/GenBank/DDBJ databases">
        <authorList>
            <person name="Varghese N."/>
            <person name="Submissions S."/>
        </authorList>
    </citation>
    <scope>NUCLEOTIDE SEQUENCE [LARGE SCALE GENOMIC DNA]</scope>
    <source>
        <strain evidence="2 3">DSM 25353</strain>
    </source>
</reference>
<dbReference type="CDD" id="cd00093">
    <property type="entry name" value="HTH_XRE"/>
    <property type="match status" value="1"/>
</dbReference>
<dbReference type="SMART" id="SM00530">
    <property type="entry name" value="HTH_XRE"/>
    <property type="match status" value="1"/>
</dbReference>
<proteinExistence type="predicted"/>
<organism evidence="2 3">
    <name type="scientific">Hydrobacter penzbergensis</name>
    <dbReference type="NCBI Taxonomy" id="1235997"/>
    <lineage>
        <taxon>Bacteria</taxon>
        <taxon>Pseudomonadati</taxon>
        <taxon>Bacteroidota</taxon>
        <taxon>Chitinophagia</taxon>
        <taxon>Chitinophagales</taxon>
        <taxon>Chitinophagaceae</taxon>
        <taxon>Hydrobacter</taxon>
    </lineage>
</organism>
<dbReference type="Proteomes" id="UP000198711">
    <property type="component" value="Unassembled WGS sequence"/>
</dbReference>
<dbReference type="InterPro" id="IPR001387">
    <property type="entry name" value="Cro/C1-type_HTH"/>
</dbReference>
<sequence length="105" mass="11965">MLPMQKLVCTQEFWMETIQNDLAYAVKKYMDDHQINQTALANELGVSKGYISQVLNGHFNFTLQKLIEISLHIGAAPCLSFVPMSDYMNGKVKSKTKRKRHTVMG</sequence>
<name>A0A8X8LBQ6_9BACT</name>
<protein>
    <submittedName>
        <fullName evidence="2">Helix-turn-helix</fullName>
    </submittedName>
</protein>
<evidence type="ECO:0000259" key="1">
    <source>
        <dbReference type="PROSITE" id="PS50943"/>
    </source>
</evidence>
<dbReference type="GO" id="GO:0003677">
    <property type="term" value="F:DNA binding"/>
    <property type="evidence" value="ECO:0007669"/>
    <property type="project" value="InterPro"/>
</dbReference>
<dbReference type="PROSITE" id="PS50943">
    <property type="entry name" value="HTH_CROC1"/>
    <property type="match status" value="1"/>
</dbReference>
<evidence type="ECO:0000313" key="3">
    <source>
        <dbReference type="Proteomes" id="UP000198711"/>
    </source>
</evidence>
<dbReference type="Pfam" id="PF01381">
    <property type="entry name" value="HTH_3"/>
    <property type="match status" value="1"/>
</dbReference>
<gene>
    <name evidence="2" type="ORF">SAMN05444410_10912</name>
</gene>